<dbReference type="InterPro" id="IPR036890">
    <property type="entry name" value="HATPase_C_sf"/>
</dbReference>
<evidence type="ECO:0000313" key="4">
    <source>
        <dbReference type="Proteomes" id="UP001501725"/>
    </source>
</evidence>
<evidence type="ECO:0000259" key="2">
    <source>
        <dbReference type="Pfam" id="PF06580"/>
    </source>
</evidence>
<evidence type="ECO:0000313" key="3">
    <source>
        <dbReference type="EMBL" id="GAA4323193.1"/>
    </source>
</evidence>
<dbReference type="PANTHER" id="PTHR34220">
    <property type="entry name" value="SENSOR HISTIDINE KINASE YPDA"/>
    <property type="match status" value="1"/>
</dbReference>
<feature type="transmembrane region" description="Helical" evidence="1">
    <location>
        <begin position="118"/>
        <end position="139"/>
    </location>
</feature>
<dbReference type="InterPro" id="IPR050640">
    <property type="entry name" value="Bact_2-comp_sensor_kinase"/>
</dbReference>
<keyword evidence="1" id="KW-0472">Membrane</keyword>
<reference evidence="4" key="1">
    <citation type="journal article" date="2019" name="Int. J. Syst. Evol. Microbiol.">
        <title>The Global Catalogue of Microorganisms (GCM) 10K type strain sequencing project: providing services to taxonomists for standard genome sequencing and annotation.</title>
        <authorList>
            <consortium name="The Broad Institute Genomics Platform"/>
            <consortium name="The Broad Institute Genome Sequencing Center for Infectious Disease"/>
            <person name="Wu L."/>
            <person name="Ma J."/>
        </authorList>
    </citation>
    <scope>NUCLEOTIDE SEQUENCE [LARGE SCALE GENOMIC DNA]</scope>
    <source>
        <strain evidence="4">JCM 17919</strain>
    </source>
</reference>
<accession>A0ABP8GFH0</accession>
<dbReference type="Pfam" id="PF06580">
    <property type="entry name" value="His_kinase"/>
    <property type="match status" value="1"/>
</dbReference>
<protein>
    <recommendedName>
        <fullName evidence="2">Signal transduction histidine kinase internal region domain-containing protein</fullName>
    </recommendedName>
</protein>
<proteinExistence type="predicted"/>
<dbReference type="Gene3D" id="3.30.565.10">
    <property type="entry name" value="Histidine kinase-like ATPase, C-terminal domain"/>
    <property type="match status" value="1"/>
</dbReference>
<dbReference type="InterPro" id="IPR010559">
    <property type="entry name" value="Sig_transdc_His_kin_internal"/>
</dbReference>
<dbReference type="SUPFAM" id="SSF55874">
    <property type="entry name" value="ATPase domain of HSP90 chaperone/DNA topoisomerase II/histidine kinase"/>
    <property type="match status" value="1"/>
</dbReference>
<keyword evidence="1" id="KW-0812">Transmembrane</keyword>
<gene>
    <name evidence="3" type="ORF">GCM10023184_09880</name>
</gene>
<dbReference type="PANTHER" id="PTHR34220:SF7">
    <property type="entry name" value="SENSOR HISTIDINE KINASE YPDA"/>
    <property type="match status" value="1"/>
</dbReference>
<dbReference type="RefSeq" id="WP_345253856.1">
    <property type="nucleotide sequence ID" value="NZ_BAABGY010000004.1"/>
</dbReference>
<feature type="domain" description="Signal transduction histidine kinase internal region" evidence="2">
    <location>
        <begin position="159"/>
        <end position="238"/>
    </location>
</feature>
<dbReference type="Proteomes" id="UP001501725">
    <property type="component" value="Unassembled WGS sequence"/>
</dbReference>
<name>A0ABP8GFH0_9BACT</name>
<feature type="transmembrane region" description="Helical" evidence="1">
    <location>
        <begin position="78"/>
        <end position="95"/>
    </location>
</feature>
<sequence>MGLSNDGRQNELLLYRRWPWHLAFWTGYALFRFWPYYITVNYYPRIFLEYMLLSEGALVMVTYATLAGYRRLIGRGRTFAYFALGASAWIGYLVVRTEFQFYYLRGEPAFRGQSYPDILLNNVAVVLVYFLFISACRYFKDSYIAGRLAAKRREEQLLAEVNNLKSQIAPHFLFNTLNNLYGLAVTKSDKLPDLMLRLSDLLRHALYDTQKPYVPLGDELEVLSGYIRLESLRLEDSLVLRYDNQVPPGARAPIAPLLLIVFVENAFKHAKRASAGAVEIFIQTTLDDDRFTLVVRNNYNPQSTDPGTGIGLVNVRRRLDVLYPGDAHALEVDRQDHWYTVTLTLRLHPTFQPAT</sequence>
<keyword evidence="4" id="KW-1185">Reference proteome</keyword>
<dbReference type="EMBL" id="BAABGY010000004">
    <property type="protein sequence ID" value="GAA4323193.1"/>
    <property type="molecule type" value="Genomic_DNA"/>
</dbReference>
<comment type="caution">
    <text evidence="3">The sequence shown here is derived from an EMBL/GenBank/DDBJ whole genome shotgun (WGS) entry which is preliminary data.</text>
</comment>
<feature type="transmembrane region" description="Helical" evidence="1">
    <location>
        <begin position="20"/>
        <end position="38"/>
    </location>
</feature>
<evidence type="ECO:0000256" key="1">
    <source>
        <dbReference type="SAM" id="Phobius"/>
    </source>
</evidence>
<organism evidence="3 4">
    <name type="scientific">Flaviaesturariibacter amylovorans</name>
    <dbReference type="NCBI Taxonomy" id="1084520"/>
    <lineage>
        <taxon>Bacteria</taxon>
        <taxon>Pseudomonadati</taxon>
        <taxon>Bacteroidota</taxon>
        <taxon>Chitinophagia</taxon>
        <taxon>Chitinophagales</taxon>
        <taxon>Chitinophagaceae</taxon>
        <taxon>Flaviaestuariibacter</taxon>
    </lineage>
</organism>
<feature type="transmembrane region" description="Helical" evidence="1">
    <location>
        <begin position="50"/>
        <end position="69"/>
    </location>
</feature>
<keyword evidence="1" id="KW-1133">Transmembrane helix</keyword>